<reference evidence="4 5" key="1">
    <citation type="submission" date="2018-09" db="EMBL/GenBank/DDBJ databases">
        <title>Glutamicibacter mishrai S5-52T (LMG 29155T = KCTC 39846T).</title>
        <authorList>
            <person name="Das S.K."/>
        </authorList>
    </citation>
    <scope>NUCLEOTIDE SEQUENCE [LARGE SCALE GENOMIC DNA]</scope>
    <source>
        <strain evidence="4 5">S5-52</strain>
    </source>
</reference>
<dbReference type="InterPro" id="IPR009057">
    <property type="entry name" value="Homeodomain-like_sf"/>
</dbReference>
<sequence length="211" mass="22804">MELGKVQQAAVSCFAQRGFAATGIRELGTAVGLNSATLYHYVGGKEELLVGIIKNCLDSMITGARQVLATSTDPTRQLALLVAFHVGFTATNTKTSRVAEHEMRALSPANAQQMQVLRDDYEQLFAKVLHDGAEQGIFNTVDLGIARLAIMEMGTGANHWYRRDGRLSLAEVQLNFVSLTMRMLAVATESPLASSDLPTPVIVASEPEPKD</sequence>
<dbReference type="GO" id="GO:0000976">
    <property type="term" value="F:transcription cis-regulatory region binding"/>
    <property type="evidence" value="ECO:0007669"/>
    <property type="project" value="TreeGrafter"/>
</dbReference>
<dbReference type="Gene3D" id="1.10.357.10">
    <property type="entry name" value="Tetracycline Repressor, domain 2"/>
    <property type="match status" value="1"/>
</dbReference>
<evidence type="ECO:0000313" key="4">
    <source>
        <dbReference type="EMBL" id="QIV86952.1"/>
    </source>
</evidence>
<keyword evidence="1 2" id="KW-0238">DNA-binding</keyword>
<dbReference type="Pfam" id="PF17932">
    <property type="entry name" value="TetR_C_24"/>
    <property type="match status" value="1"/>
</dbReference>
<dbReference type="Proteomes" id="UP000502331">
    <property type="component" value="Chromosome"/>
</dbReference>
<dbReference type="EMBL" id="CP032549">
    <property type="protein sequence ID" value="QIV86952.1"/>
    <property type="molecule type" value="Genomic_DNA"/>
</dbReference>
<organism evidence="4 5">
    <name type="scientific">Glutamicibacter mishrai</name>
    <dbReference type="NCBI Taxonomy" id="1775880"/>
    <lineage>
        <taxon>Bacteria</taxon>
        <taxon>Bacillati</taxon>
        <taxon>Actinomycetota</taxon>
        <taxon>Actinomycetes</taxon>
        <taxon>Micrococcales</taxon>
        <taxon>Micrococcaceae</taxon>
        <taxon>Glutamicibacter</taxon>
    </lineage>
</organism>
<dbReference type="InterPro" id="IPR036271">
    <property type="entry name" value="Tet_transcr_reg_TetR-rel_C_sf"/>
</dbReference>
<evidence type="ECO:0000313" key="5">
    <source>
        <dbReference type="Proteomes" id="UP000502331"/>
    </source>
</evidence>
<dbReference type="RefSeq" id="WP_172511770.1">
    <property type="nucleotide sequence ID" value="NZ_CP032549.1"/>
</dbReference>
<feature type="domain" description="HTH tetR-type" evidence="3">
    <location>
        <begin position="1"/>
        <end position="60"/>
    </location>
</feature>
<dbReference type="InterPro" id="IPR041490">
    <property type="entry name" value="KstR2_TetR_C"/>
</dbReference>
<protein>
    <submittedName>
        <fullName evidence="4">TetR/AcrR family transcriptional regulator</fullName>
    </submittedName>
</protein>
<feature type="DNA-binding region" description="H-T-H motif" evidence="2">
    <location>
        <begin position="23"/>
        <end position="42"/>
    </location>
</feature>
<dbReference type="PRINTS" id="PR00455">
    <property type="entry name" value="HTHTETR"/>
</dbReference>
<dbReference type="PANTHER" id="PTHR30055:SF237">
    <property type="entry name" value="TRANSCRIPTIONAL REPRESSOR MCE3R"/>
    <property type="match status" value="1"/>
</dbReference>
<evidence type="ECO:0000259" key="3">
    <source>
        <dbReference type="PROSITE" id="PS50977"/>
    </source>
</evidence>
<name>A0A6H0SH21_9MICC</name>
<dbReference type="Pfam" id="PF00440">
    <property type="entry name" value="TetR_N"/>
    <property type="match status" value="1"/>
</dbReference>
<evidence type="ECO:0000256" key="1">
    <source>
        <dbReference type="ARBA" id="ARBA00023125"/>
    </source>
</evidence>
<dbReference type="InterPro" id="IPR001647">
    <property type="entry name" value="HTH_TetR"/>
</dbReference>
<proteinExistence type="predicted"/>
<dbReference type="GO" id="GO:0003700">
    <property type="term" value="F:DNA-binding transcription factor activity"/>
    <property type="evidence" value="ECO:0007669"/>
    <property type="project" value="TreeGrafter"/>
</dbReference>
<keyword evidence="5" id="KW-1185">Reference proteome</keyword>
<dbReference type="PROSITE" id="PS50977">
    <property type="entry name" value="HTH_TETR_2"/>
    <property type="match status" value="1"/>
</dbReference>
<dbReference type="InterPro" id="IPR050109">
    <property type="entry name" value="HTH-type_TetR-like_transc_reg"/>
</dbReference>
<evidence type="ECO:0000256" key="2">
    <source>
        <dbReference type="PROSITE-ProRule" id="PRU00335"/>
    </source>
</evidence>
<dbReference type="SUPFAM" id="SSF48498">
    <property type="entry name" value="Tetracyclin repressor-like, C-terminal domain"/>
    <property type="match status" value="1"/>
</dbReference>
<dbReference type="PANTHER" id="PTHR30055">
    <property type="entry name" value="HTH-TYPE TRANSCRIPTIONAL REGULATOR RUTR"/>
    <property type="match status" value="1"/>
</dbReference>
<accession>A0A6H0SH21</accession>
<dbReference type="AlphaFoldDB" id="A0A6H0SH21"/>
<dbReference type="SUPFAM" id="SSF46689">
    <property type="entry name" value="Homeodomain-like"/>
    <property type="match status" value="1"/>
</dbReference>
<gene>
    <name evidence="4" type="ORF">D3791_07295</name>
</gene>